<keyword evidence="1" id="KW-0812">Transmembrane</keyword>
<dbReference type="AlphaFoldDB" id="A0A1M5A027"/>
<gene>
    <name evidence="2" type="ORF">SAMN02746091_02057</name>
</gene>
<dbReference type="Proteomes" id="UP000184423">
    <property type="component" value="Unassembled WGS sequence"/>
</dbReference>
<sequence>MDTKKILDKKNNIYGFLMIILIILFLPGCSSKSTKIDNNYFIAVKYKDHSNANAEVINAVNNKKDEIKIGRYLSDNTIEYIPEIDTILFVDQNGKLFAKKPQSEAVEIKNNINYFRVLGIYKNFLLLANCALDTAVADIYLINMENWEAEKLISNAVLDLKYSKDFSVIVYDDWQDIKIYKKGQEAKKITNSLYDGGRFDLSPNGKILVYCDGKGTYVYNVENDEKEKISSKKYEQVTFINEDTLLFVMENELYEMKVGKEPEKIISNINDYKYSSKGIYFTDEDKNLYFLKDKQKNKIASEVKEYFVNEDGSMILFINDEDILYRVENLGDKQKISSDLEKYSFNGERFVGLNKDNELYVIEKGKDAVKIDTDVNNFELPTNTNNVAYIKDNSEMYLLKNIKSKPQKVIDNLKDYNFIKYGELILYEKQLELNDVEGIWRFNVETQNIDPKFASAFIKINGDTLELYAFDKILFKASVLLDAHNSEEGKIVFISKQVYDFSDLPYKYYYAALDLIDYFSNGIEIKFDGKSIEDDNYNAYERVEEIYFDKNNN</sequence>
<protein>
    <submittedName>
        <fullName evidence="2">Uncharacterized protein</fullName>
    </submittedName>
</protein>
<dbReference type="RefSeq" id="WP_073249502.1">
    <property type="nucleotide sequence ID" value="NZ_FQVG01000045.1"/>
</dbReference>
<evidence type="ECO:0000313" key="3">
    <source>
        <dbReference type="Proteomes" id="UP000184423"/>
    </source>
</evidence>
<organism evidence="2 3">
    <name type="scientific">Caloramator proteoclasticus DSM 10124</name>
    <dbReference type="NCBI Taxonomy" id="1121262"/>
    <lineage>
        <taxon>Bacteria</taxon>
        <taxon>Bacillati</taxon>
        <taxon>Bacillota</taxon>
        <taxon>Clostridia</taxon>
        <taxon>Eubacteriales</taxon>
        <taxon>Clostridiaceae</taxon>
        <taxon>Caloramator</taxon>
    </lineage>
</organism>
<reference evidence="3" key="1">
    <citation type="submission" date="2016-11" db="EMBL/GenBank/DDBJ databases">
        <authorList>
            <person name="Varghese N."/>
            <person name="Submissions S."/>
        </authorList>
    </citation>
    <scope>NUCLEOTIDE SEQUENCE [LARGE SCALE GENOMIC DNA]</scope>
    <source>
        <strain evidence="3">DSM 10124</strain>
    </source>
</reference>
<proteinExistence type="predicted"/>
<dbReference type="SUPFAM" id="SSF69304">
    <property type="entry name" value="Tricorn protease N-terminal domain"/>
    <property type="match status" value="1"/>
</dbReference>
<evidence type="ECO:0000256" key="1">
    <source>
        <dbReference type="SAM" id="Phobius"/>
    </source>
</evidence>
<keyword evidence="1" id="KW-0472">Membrane</keyword>
<dbReference type="EMBL" id="FQVG01000045">
    <property type="protein sequence ID" value="SHF23564.1"/>
    <property type="molecule type" value="Genomic_DNA"/>
</dbReference>
<keyword evidence="1" id="KW-1133">Transmembrane helix</keyword>
<feature type="transmembrane region" description="Helical" evidence="1">
    <location>
        <begin position="12"/>
        <end position="28"/>
    </location>
</feature>
<name>A0A1M5A027_9CLOT</name>
<evidence type="ECO:0000313" key="2">
    <source>
        <dbReference type="EMBL" id="SHF23564.1"/>
    </source>
</evidence>
<accession>A0A1M5A027</accession>
<keyword evidence="3" id="KW-1185">Reference proteome</keyword>